<feature type="chain" id="PRO_5030897169" evidence="1">
    <location>
        <begin position="25"/>
        <end position="577"/>
    </location>
</feature>
<keyword evidence="1" id="KW-0732">Signal</keyword>
<gene>
    <name evidence="2" type="ORF">HKB35_18915</name>
</gene>
<feature type="signal peptide" evidence="1">
    <location>
        <begin position="1"/>
        <end position="24"/>
    </location>
</feature>
<comment type="caution">
    <text evidence="2">The sequence shown here is derived from an EMBL/GenBank/DDBJ whole genome shotgun (WGS) entry which is preliminary data.</text>
</comment>
<dbReference type="NCBIfam" id="TIGR03501">
    <property type="entry name" value="GlyGly_CTERM"/>
    <property type="match status" value="1"/>
</dbReference>
<evidence type="ECO:0000256" key="1">
    <source>
        <dbReference type="SAM" id="SignalP"/>
    </source>
</evidence>
<dbReference type="InterPro" id="IPR020008">
    <property type="entry name" value="GlyGly_CTERM"/>
</dbReference>
<dbReference type="Pfam" id="PF11949">
    <property type="entry name" value="DUF3466"/>
    <property type="match status" value="1"/>
</dbReference>
<evidence type="ECO:0000313" key="3">
    <source>
        <dbReference type="Proteomes" id="UP000565155"/>
    </source>
</evidence>
<dbReference type="RefSeq" id="WP_169628967.1">
    <property type="nucleotide sequence ID" value="NZ_JABCMA010000027.1"/>
</dbReference>
<sequence length="577" mass="62162">MNCSNKFKLTAIAMMVGTTMNAQAALYQVVEVSPQDHGSNGDYQTAYGVAIQQGNAGTDPSTGSPFALGCFDAAANCTPEQFKLAMETRTTPISATQAVDGNSYREEIPFGLDAGFYYIQELKDFERYCYNQLRYSTCDSWASVNWTPWNKERSKDFTSNALAFIEEDSAAYKNEYNNVINQLTEDGAAVGNQSKVSTENTSTLETRNTVVAPVEPNILTGDGDASVVQSHAWSTDGNFTVGSVSRTASNTNGSHHTSKAAIWDQSGTVSELAWPSGTSKDGERLAQGSMRDLVTDGTTIYGVGYNTYSDDNYLNATVFVGTLEAEGSVENATWKNKVVVGARQREGDDTVHTNSRLTDVNSNFVAIGEAKRSGGYLMPTGSAPNRLFIVDDVRKDSISAFYPTTGIFFSGAGGKMGGINSYNEIVGQLDAETTREDDGKPRRKRGFIYPYSLGGETSERAATLFNGKAWFLDSLTNGGDYSEQNNQFRIIDATDINDAGVISGTAMKCAGGYSTTANNATCSSEEQIVAVKLVPIADATKDDIVSRSIDSTTTERQGAGLGWLALTMLGLFGFRRK</sequence>
<organism evidence="2 3">
    <name type="scientific">Vibrio alginolyticus</name>
    <dbReference type="NCBI Taxonomy" id="663"/>
    <lineage>
        <taxon>Bacteria</taxon>
        <taxon>Pseudomonadati</taxon>
        <taxon>Pseudomonadota</taxon>
        <taxon>Gammaproteobacteria</taxon>
        <taxon>Vibrionales</taxon>
        <taxon>Vibrionaceae</taxon>
        <taxon>Vibrio</taxon>
    </lineage>
</organism>
<reference evidence="2 3" key="1">
    <citation type="submission" date="2020-04" db="EMBL/GenBank/DDBJ databases">
        <title>Whole-genome sequencing of Vibrio spp. from China reveals different genetic environments of blaCTX-M-14 among diverse lineages.</title>
        <authorList>
            <person name="Zheng Z."/>
            <person name="Ye L."/>
            <person name="Chen S."/>
        </authorList>
    </citation>
    <scope>NUCLEOTIDE SEQUENCE [LARGE SCALE GENOMIC DNA]</scope>
    <source>
        <strain evidence="2 3">Vb1636</strain>
    </source>
</reference>
<dbReference type="EMBL" id="JABCMA010000027">
    <property type="protein sequence ID" value="NMR75690.1"/>
    <property type="molecule type" value="Genomic_DNA"/>
</dbReference>
<accession>A0A7Y0MYK1</accession>
<evidence type="ECO:0000313" key="2">
    <source>
        <dbReference type="EMBL" id="NMR75690.1"/>
    </source>
</evidence>
<proteinExistence type="predicted"/>
<dbReference type="Proteomes" id="UP000565155">
    <property type="component" value="Unassembled WGS sequence"/>
</dbReference>
<protein>
    <submittedName>
        <fullName evidence="2">DUF3466 family protein</fullName>
    </submittedName>
</protein>
<dbReference type="AlphaFoldDB" id="A0A7Y0MYK1"/>
<dbReference type="InterPro" id="IPR022562">
    <property type="entry name" value="DUF3466"/>
</dbReference>
<name>A0A7Y0MYK1_VIBAL</name>